<sequence length="158" mass="17370">MTSYTVSKLHVSLLAVVEKPLAGFSHPLNSSEHHIKILAQAGQGDKPLNSEEQVVGTLYARLVEHDGACTLIMHTLEMREDQAGNDVDLQALKATMEMFGEKNRIDSAFFLMHEDLDLSMGQSNMMAQRYAPLGFGPVEIGSNMLAVELNYPEEVAHG</sequence>
<evidence type="ECO:0000313" key="2">
    <source>
        <dbReference type="Proteomes" id="UP000594430"/>
    </source>
</evidence>
<dbReference type="EMBL" id="CP064948">
    <property type="protein sequence ID" value="QPH51629.1"/>
    <property type="molecule type" value="Genomic_DNA"/>
</dbReference>
<keyword evidence="1" id="KW-0614">Plasmid</keyword>
<dbReference type="Proteomes" id="UP000594430">
    <property type="component" value="Plasmid pVIM-24-ZDHY414"/>
</dbReference>
<name>A0A7S9LM53_9PSED</name>
<protein>
    <submittedName>
        <fullName evidence="1">Uncharacterized protein</fullName>
    </submittedName>
</protein>
<dbReference type="AlphaFoldDB" id="A0A7S9LM53"/>
<accession>A0A7S9LM53</accession>
<proteinExistence type="predicted"/>
<dbReference type="RefSeq" id="WP_196110770.1">
    <property type="nucleotide sequence ID" value="NZ_CP064945.1"/>
</dbReference>
<gene>
    <name evidence="1" type="ORF">IZU98_25485</name>
</gene>
<organism evidence="1 2">
    <name type="scientific">Pseudomonas fulva</name>
    <dbReference type="NCBI Taxonomy" id="47880"/>
    <lineage>
        <taxon>Bacteria</taxon>
        <taxon>Pseudomonadati</taxon>
        <taxon>Pseudomonadota</taxon>
        <taxon>Gammaproteobacteria</taxon>
        <taxon>Pseudomonadales</taxon>
        <taxon>Pseudomonadaceae</taxon>
        <taxon>Pseudomonas</taxon>
    </lineage>
</organism>
<geneLocation type="plasmid" evidence="1 2">
    <name>pVIM-24-ZDHY414</name>
</geneLocation>
<evidence type="ECO:0000313" key="1">
    <source>
        <dbReference type="EMBL" id="QPH51629.1"/>
    </source>
</evidence>
<reference evidence="1 2" key="1">
    <citation type="submission" date="2020-11" db="EMBL/GenBank/DDBJ databases">
        <title>Pseudomonas fulva producing VIM-24.</title>
        <authorList>
            <person name="Liu S."/>
        </authorList>
    </citation>
    <scope>NUCLEOTIDE SEQUENCE [LARGE SCALE GENOMIC DNA]</scope>
    <source>
        <strain evidence="1 2">ZDHY414</strain>
        <plasmid evidence="1 2">pVIM-24-ZDHY414</plasmid>
    </source>
</reference>